<dbReference type="AlphaFoldDB" id="A0AAW5F111"/>
<dbReference type="Proteomes" id="UP001203136">
    <property type="component" value="Unassembled WGS sequence"/>
</dbReference>
<protein>
    <submittedName>
        <fullName evidence="1">Uncharacterized protein</fullName>
    </submittedName>
</protein>
<name>A0AAW5F111_CLOSY</name>
<evidence type="ECO:0000313" key="3">
    <source>
        <dbReference type="Proteomes" id="UP001203136"/>
    </source>
</evidence>
<organism evidence="1 3">
    <name type="scientific">Clostridium symbiosum</name>
    <name type="common">Bacteroides symbiosus</name>
    <dbReference type="NCBI Taxonomy" id="1512"/>
    <lineage>
        <taxon>Bacteria</taxon>
        <taxon>Bacillati</taxon>
        <taxon>Bacillota</taxon>
        <taxon>Clostridia</taxon>
        <taxon>Lachnospirales</taxon>
        <taxon>Lachnospiraceae</taxon>
        <taxon>Otoolea</taxon>
    </lineage>
</organism>
<comment type="caution">
    <text evidence="1">The sequence shown here is derived from an EMBL/GenBank/DDBJ whole genome shotgun (WGS) entry which is preliminary data.</text>
</comment>
<sequence>MADGLLDMIIQSADFEKLNVKPGDVLKGKLYVGPDGQVHAGEMEDRRSPTLYIDLNGRLTLPAGKYDGGEVRQSIPTMEETHITPGSKQITVYTDGMYMTGNIIVDKLSNLVPEIIKLGEYVGGVGPGTWQGYIVTDPKTFYYRGTFAPGQSISDYIAYDYGSYKADRIEDRKYMEFHAIKLGSSGGNMVYSVFNAPIDLTYVNKLVIEYSVYMPVSATTHFEAFITREKNIRYQATDRLSIASQSVEITKKDTSGTIRTMEINVSALSRSAYLSLFVSFTVDTFKLFLHSVKFE</sequence>
<dbReference type="EMBL" id="JAINVB010000002">
    <property type="protein sequence ID" value="MCK0089152.1"/>
    <property type="molecule type" value="Genomic_DNA"/>
</dbReference>
<evidence type="ECO:0000313" key="1">
    <source>
        <dbReference type="EMBL" id="MCK0085240.1"/>
    </source>
</evidence>
<accession>A0AAW5F111</accession>
<reference evidence="1" key="1">
    <citation type="journal article" date="2022" name="Cell Host Microbe">
        <title>Colonization of the live biotherapeutic product VE303 and modulation of the microbiota and metabolites in healthy volunteers.</title>
        <authorList>
            <person name="Dsouza M."/>
            <person name="Menon R."/>
            <person name="Crossette E."/>
            <person name="Bhattarai S.K."/>
            <person name="Schneider J."/>
            <person name="Kim Y.G."/>
            <person name="Reddy S."/>
            <person name="Caballero S."/>
            <person name="Felix C."/>
            <person name="Cornacchione L."/>
            <person name="Hendrickson J."/>
            <person name="Watson A.R."/>
            <person name="Minot S.S."/>
            <person name="Greenfield N."/>
            <person name="Schopf L."/>
            <person name="Szabady R."/>
            <person name="Patarroyo J."/>
            <person name="Smith W."/>
            <person name="Harrison P."/>
            <person name="Kuijper E.J."/>
            <person name="Kelly C.P."/>
            <person name="Olle B."/>
            <person name="Bobilev D."/>
            <person name="Silber J.L."/>
            <person name="Bucci V."/>
            <person name="Roberts B."/>
            <person name="Faith J."/>
            <person name="Norman J.M."/>
        </authorList>
    </citation>
    <scope>NUCLEOTIDE SEQUENCE</scope>
    <source>
        <strain evidence="1">VE303-04</strain>
    </source>
</reference>
<proteinExistence type="predicted"/>
<dbReference type="EMBL" id="JAINVB010000001">
    <property type="protein sequence ID" value="MCK0085240.1"/>
    <property type="molecule type" value="Genomic_DNA"/>
</dbReference>
<evidence type="ECO:0000313" key="2">
    <source>
        <dbReference type="EMBL" id="MCK0089152.1"/>
    </source>
</evidence>
<dbReference type="RefSeq" id="WP_024739771.1">
    <property type="nucleotide sequence ID" value="NZ_CABHNX010000275.1"/>
</dbReference>
<gene>
    <name evidence="1" type="ORF">K5I21_05020</name>
    <name evidence="2" type="ORF">K5I21_25430</name>
</gene>